<reference evidence="3 4" key="2">
    <citation type="submission" date="2016-05" db="EMBL/GenBank/DDBJ databases">
        <authorList>
            <person name="Naeem Raeece"/>
        </authorList>
    </citation>
    <scope>NUCLEOTIDE SEQUENCE [LARGE SCALE GENOMIC DNA]</scope>
</reference>
<evidence type="ECO:0000313" key="2">
    <source>
        <dbReference type="EMBL" id="SBS99667.1"/>
    </source>
</evidence>
<dbReference type="AlphaFoldDB" id="A0A1A8WPM3"/>
<dbReference type="InterPro" id="IPR008780">
    <property type="entry name" value="Plasmodium_Vir"/>
</dbReference>
<accession>A0A1A8WPM3</accession>
<name>A0A1A8WPM3_PLAOA</name>
<dbReference type="Proteomes" id="UP000078546">
    <property type="component" value="Unassembled WGS sequence"/>
</dbReference>
<evidence type="ECO:0000313" key="3">
    <source>
        <dbReference type="Proteomes" id="UP000078546"/>
    </source>
</evidence>
<protein>
    <submittedName>
        <fullName evidence="1">PIR Superfamily Protein</fullName>
    </submittedName>
</protein>
<organism evidence="1 4">
    <name type="scientific">Plasmodium ovale curtisi</name>
    <dbReference type="NCBI Taxonomy" id="864141"/>
    <lineage>
        <taxon>Eukaryota</taxon>
        <taxon>Sar</taxon>
        <taxon>Alveolata</taxon>
        <taxon>Apicomplexa</taxon>
        <taxon>Aconoidasida</taxon>
        <taxon>Haemosporida</taxon>
        <taxon>Plasmodiidae</taxon>
        <taxon>Plasmodium</taxon>
        <taxon>Plasmodium (Plasmodium)</taxon>
    </lineage>
</organism>
<dbReference type="Proteomes" id="UP000078560">
    <property type="component" value="Unassembled WGS sequence"/>
</dbReference>
<dbReference type="EMBL" id="FLQU01001890">
    <property type="protein sequence ID" value="SBS94837.1"/>
    <property type="molecule type" value="Genomic_DNA"/>
</dbReference>
<gene>
    <name evidence="2" type="ORF">POVCU1_054300</name>
    <name evidence="1" type="ORF">POVCU2_0090980</name>
</gene>
<sequence>MASIITEKFFQKLGQRVEFLMNFDLYIIYKRFSHIYDYNSYSSSLCDNYLEGYSQPYTDIHSICKKFDNIFKNVFVSTNELITLNKKCEHLSYFIYEKIKSFATNINIDELYETLNYAKDIYNISKDKCSIINFHNNKEVFDKMKELYFRNEILQEIKDKYDRNFIDNEEFCKTFIDESADLYNEIIRTNFCKYDEYYKKVIKNFSNNFEKTKDLLNGKRIEIPEIEKKLFPMPDCKSDEEGAISPQAQVEYLHNQQGIYNPEGFAPHMDLSSNFDTGKNSIPGIVSGLLIGTCSLLFFIYKFTPLGSSLPNKIWKTKEKFNLEDKSDELILDASDNESMDLYNSMYNIQYNSSQNA</sequence>
<proteinExistence type="predicted"/>
<reference evidence="1" key="1">
    <citation type="submission" date="2016-05" db="EMBL/GenBank/DDBJ databases">
        <authorList>
            <person name="Lavstsen T."/>
            <person name="Jespersen J.S."/>
        </authorList>
    </citation>
    <scope>NUCLEOTIDE SEQUENCE [LARGE SCALE GENOMIC DNA]</scope>
</reference>
<evidence type="ECO:0000313" key="1">
    <source>
        <dbReference type="EMBL" id="SBS94837.1"/>
    </source>
</evidence>
<evidence type="ECO:0000313" key="4">
    <source>
        <dbReference type="Proteomes" id="UP000078560"/>
    </source>
</evidence>
<dbReference type="Pfam" id="PF05795">
    <property type="entry name" value="Plasmodium_Vir"/>
    <property type="match status" value="1"/>
</dbReference>
<dbReference type="EMBL" id="FLQV01001434">
    <property type="protein sequence ID" value="SBS99667.1"/>
    <property type="molecule type" value="Genomic_DNA"/>
</dbReference>